<evidence type="ECO:0000256" key="2">
    <source>
        <dbReference type="SAM" id="SignalP"/>
    </source>
</evidence>
<accession>A0A8C3WFW9</accession>
<reference evidence="4" key="1">
    <citation type="submission" date="2025-08" db="UniProtKB">
        <authorList>
            <consortium name="Ensembl"/>
        </authorList>
    </citation>
    <scope>IDENTIFICATION</scope>
</reference>
<dbReference type="AlphaFoldDB" id="A0A8C3WFW9"/>
<dbReference type="PROSITE" id="PS50835">
    <property type="entry name" value="IG_LIKE"/>
    <property type="match status" value="1"/>
</dbReference>
<dbReference type="GeneTree" id="ENSGT00940000153934"/>
<dbReference type="Pfam" id="PF07686">
    <property type="entry name" value="V-set"/>
    <property type="match status" value="1"/>
</dbReference>
<dbReference type="InterPro" id="IPR050150">
    <property type="entry name" value="IgV_Light_Chain"/>
</dbReference>
<name>A0A8C3WFW9_9CETA</name>
<sequence>MAWAPFCLLPLLFSTGQRGPGTRGPPSHPLPVLLTPAFLFAGLCALPVLSQPPSASSSPGGSVKFTCTLSSEHSKYFVHWYRQRPGQAPRYLMKVTSDGSVTKGEGIPDRFSGSRNTATLTISGAQAEDEADYYCQSADSKGSESSHTPSGSRLFPVRMKVPNQGLQGD</sequence>
<dbReference type="Proteomes" id="UP000694540">
    <property type="component" value="Unplaced"/>
</dbReference>
<evidence type="ECO:0000313" key="5">
    <source>
        <dbReference type="Proteomes" id="UP000694540"/>
    </source>
</evidence>
<proteinExistence type="predicted"/>
<protein>
    <recommendedName>
        <fullName evidence="3">Ig-like domain-containing protein</fullName>
    </recommendedName>
</protein>
<dbReference type="InterPro" id="IPR013106">
    <property type="entry name" value="Ig_V-set"/>
</dbReference>
<evidence type="ECO:0000313" key="4">
    <source>
        <dbReference type="Ensembl" id="ENSCWAP00000013047.1"/>
    </source>
</evidence>
<keyword evidence="2" id="KW-0732">Signal</keyword>
<dbReference type="InterPro" id="IPR003599">
    <property type="entry name" value="Ig_sub"/>
</dbReference>
<feature type="signal peptide" evidence="2">
    <location>
        <begin position="1"/>
        <end position="45"/>
    </location>
</feature>
<feature type="domain" description="Ig-like" evidence="3">
    <location>
        <begin position="47"/>
        <end position="150"/>
    </location>
</feature>
<keyword evidence="5" id="KW-1185">Reference proteome</keyword>
<feature type="compositionally biased region" description="Polar residues" evidence="1">
    <location>
        <begin position="137"/>
        <end position="151"/>
    </location>
</feature>
<dbReference type="Ensembl" id="ENSCWAT00000014170.1">
    <property type="protein sequence ID" value="ENSCWAP00000013047.1"/>
    <property type="gene ID" value="ENSCWAG00000010093.1"/>
</dbReference>
<dbReference type="SUPFAM" id="SSF48726">
    <property type="entry name" value="Immunoglobulin"/>
    <property type="match status" value="1"/>
</dbReference>
<dbReference type="SMART" id="SM00406">
    <property type="entry name" value="IGv"/>
    <property type="match status" value="1"/>
</dbReference>
<dbReference type="InterPro" id="IPR007110">
    <property type="entry name" value="Ig-like_dom"/>
</dbReference>
<dbReference type="InterPro" id="IPR036179">
    <property type="entry name" value="Ig-like_dom_sf"/>
</dbReference>
<dbReference type="Gene3D" id="2.60.40.10">
    <property type="entry name" value="Immunoglobulins"/>
    <property type="match status" value="1"/>
</dbReference>
<reference evidence="4" key="2">
    <citation type="submission" date="2025-09" db="UniProtKB">
        <authorList>
            <consortium name="Ensembl"/>
        </authorList>
    </citation>
    <scope>IDENTIFICATION</scope>
</reference>
<dbReference type="SMART" id="SM00409">
    <property type="entry name" value="IG"/>
    <property type="match status" value="1"/>
</dbReference>
<organism evidence="4 5">
    <name type="scientific">Catagonus wagneri</name>
    <name type="common">Chacoan peccary</name>
    <dbReference type="NCBI Taxonomy" id="51154"/>
    <lineage>
        <taxon>Eukaryota</taxon>
        <taxon>Metazoa</taxon>
        <taxon>Chordata</taxon>
        <taxon>Craniata</taxon>
        <taxon>Vertebrata</taxon>
        <taxon>Euteleostomi</taxon>
        <taxon>Mammalia</taxon>
        <taxon>Eutheria</taxon>
        <taxon>Laurasiatheria</taxon>
        <taxon>Artiodactyla</taxon>
        <taxon>Suina</taxon>
        <taxon>Tayassuidae</taxon>
        <taxon>Catagonus</taxon>
    </lineage>
</organism>
<feature type="region of interest" description="Disordered" evidence="1">
    <location>
        <begin position="133"/>
        <end position="169"/>
    </location>
</feature>
<evidence type="ECO:0000259" key="3">
    <source>
        <dbReference type="PROSITE" id="PS50835"/>
    </source>
</evidence>
<dbReference type="InterPro" id="IPR013783">
    <property type="entry name" value="Ig-like_fold"/>
</dbReference>
<feature type="chain" id="PRO_5034528471" description="Ig-like domain-containing protein" evidence="2">
    <location>
        <begin position="46"/>
        <end position="169"/>
    </location>
</feature>
<evidence type="ECO:0000256" key="1">
    <source>
        <dbReference type="SAM" id="MobiDB-lite"/>
    </source>
</evidence>
<dbReference type="PANTHER" id="PTHR23267">
    <property type="entry name" value="IMMUNOGLOBULIN LIGHT CHAIN"/>
    <property type="match status" value="1"/>
</dbReference>